<evidence type="ECO:0000256" key="1">
    <source>
        <dbReference type="SAM" id="MobiDB-lite"/>
    </source>
</evidence>
<name>A0A2Z7B0X8_9LAMI</name>
<proteinExistence type="predicted"/>
<dbReference type="EMBL" id="KV010645">
    <property type="protein sequence ID" value="KZV27276.1"/>
    <property type="molecule type" value="Genomic_DNA"/>
</dbReference>
<sequence>MASSLISRSHHIDFDSVFRFDDAGIVQMFESLVSTGLMEFLGCPAVFHEQALIEFFENGSVRDGMVVSIIGGVAVEISEFVFAAAFGLPTEGLTDLSEVPKDFLSKAQRLFSASEKEVSISCLKKEVKMQYLSIIGGVAVEISEFVFAAAFGLPTEGLTDLSEVPKDFLSKAQRLFSASEKEVSISCLKKEVKMQYRLLSDILAKSLFVKAGSFDAVTRDRFLLMTAITFDVKINWGNILFGVLKEMVTPDSRQAKGYAIQICVLLKNIPGLELGESKAFPAPRILNEKNVHRIVSVNENVGVEDVGDAPRAKPTPVKRTVSKKRPASIDADVEHIPVKEITTEDADATIRQVLTQLDLVFETQDDVQRGREETWFDRAFDEAFVAGNQEDQASESLEHIFLGLDAAGTIEVGDSSKKSAASKRSFEEIMSVDDLLVQICDDLKLPSITAAEISKIKVGESIAMRDKGKGILVEDELIQRNPAQEAVEIICGDVEFLVDLRDQVMVNVVEFFHSFSLNKLTDLDALLALKAKEKLMLEWAETDSLETAVKRRLFILSRYREMLLRTLLDSHRHYLLSGQPWTASASQTFDLLSAVHSESLDALHNQQQEHGIILEQPCSSTAVDFAEDCGAVFAQFFSVAKSSCWMPAPAVQDIFGHSVSFIEPPQYWEAAPFLPKTWAWHYVCTEVFPFSISGRLRPASCFTDIVLYSLDVQKLPAYLLDDFQSGIHTDCFAGYFGSSVVLSDSEIHSDSSSGCTVYRSPSPVENPFALGPAIFSRVDHAEQLYFVQSPVSPPAAFSHQESSSSSSDVSIHFDSEDLPMRARIAFKKRLGGSGWHYISSLFDIKKNDRAHEAKLNALDGQVAALRNDQLEFQNRISADLLSLSTQFADIVEFIRGGDAKKGESGSSSRPPPVRVERRPLPIPPSPRDVAGSSGTVRIPTLPRTTGTFEERVEQARRHLLESGLVISVEEAANRIRQADFEESDRFQRERERARREKRSSSSRRRRGS</sequence>
<feature type="region of interest" description="Disordered" evidence="1">
    <location>
        <begin position="898"/>
        <end position="946"/>
    </location>
</feature>
<feature type="compositionally biased region" description="Basic residues" evidence="1">
    <location>
        <begin position="995"/>
        <end position="1008"/>
    </location>
</feature>
<dbReference type="AlphaFoldDB" id="A0A2Z7B0X8"/>
<evidence type="ECO:0000313" key="3">
    <source>
        <dbReference type="Proteomes" id="UP000250235"/>
    </source>
</evidence>
<protein>
    <recommendedName>
        <fullName evidence="4">Dystroglycan-like</fullName>
    </recommendedName>
</protein>
<feature type="region of interest" description="Disordered" evidence="1">
    <location>
        <begin position="306"/>
        <end position="326"/>
    </location>
</feature>
<feature type="compositionally biased region" description="Basic and acidic residues" evidence="1">
    <location>
        <begin position="980"/>
        <end position="994"/>
    </location>
</feature>
<gene>
    <name evidence="2" type="ORF">F511_17672</name>
</gene>
<organism evidence="2 3">
    <name type="scientific">Dorcoceras hygrometricum</name>
    <dbReference type="NCBI Taxonomy" id="472368"/>
    <lineage>
        <taxon>Eukaryota</taxon>
        <taxon>Viridiplantae</taxon>
        <taxon>Streptophyta</taxon>
        <taxon>Embryophyta</taxon>
        <taxon>Tracheophyta</taxon>
        <taxon>Spermatophyta</taxon>
        <taxon>Magnoliopsida</taxon>
        <taxon>eudicotyledons</taxon>
        <taxon>Gunneridae</taxon>
        <taxon>Pentapetalae</taxon>
        <taxon>asterids</taxon>
        <taxon>lamiids</taxon>
        <taxon>Lamiales</taxon>
        <taxon>Gesneriaceae</taxon>
        <taxon>Didymocarpoideae</taxon>
        <taxon>Trichosporeae</taxon>
        <taxon>Loxocarpinae</taxon>
        <taxon>Dorcoceras</taxon>
    </lineage>
</organism>
<dbReference type="Proteomes" id="UP000250235">
    <property type="component" value="Unassembled WGS sequence"/>
</dbReference>
<accession>A0A2Z7B0X8</accession>
<keyword evidence="3" id="KW-1185">Reference proteome</keyword>
<feature type="region of interest" description="Disordered" evidence="1">
    <location>
        <begin position="980"/>
        <end position="1008"/>
    </location>
</feature>
<evidence type="ECO:0000313" key="2">
    <source>
        <dbReference type="EMBL" id="KZV27276.1"/>
    </source>
</evidence>
<reference evidence="2 3" key="1">
    <citation type="journal article" date="2015" name="Proc. Natl. Acad. Sci. U.S.A.">
        <title>The resurrection genome of Boea hygrometrica: A blueprint for survival of dehydration.</title>
        <authorList>
            <person name="Xiao L."/>
            <person name="Yang G."/>
            <person name="Zhang L."/>
            <person name="Yang X."/>
            <person name="Zhao S."/>
            <person name="Ji Z."/>
            <person name="Zhou Q."/>
            <person name="Hu M."/>
            <person name="Wang Y."/>
            <person name="Chen M."/>
            <person name="Xu Y."/>
            <person name="Jin H."/>
            <person name="Xiao X."/>
            <person name="Hu G."/>
            <person name="Bao F."/>
            <person name="Hu Y."/>
            <person name="Wan P."/>
            <person name="Li L."/>
            <person name="Deng X."/>
            <person name="Kuang T."/>
            <person name="Xiang C."/>
            <person name="Zhu J.K."/>
            <person name="Oliver M.J."/>
            <person name="He Y."/>
        </authorList>
    </citation>
    <scope>NUCLEOTIDE SEQUENCE [LARGE SCALE GENOMIC DNA]</scope>
    <source>
        <strain evidence="3">cv. XS01</strain>
    </source>
</reference>
<evidence type="ECO:0008006" key="4">
    <source>
        <dbReference type="Google" id="ProtNLM"/>
    </source>
</evidence>